<feature type="domain" description="RING-type" evidence="10">
    <location>
        <begin position="6"/>
        <end position="50"/>
    </location>
</feature>
<dbReference type="GO" id="GO:0006357">
    <property type="term" value="P:regulation of transcription by RNA polymerase II"/>
    <property type="evidence" value="ECO:0007669"/>
    <property type="project" value="TreeGrafter"/>
</dbReference>
<name>A0A7R8H0Y6_LEPSM</name>
<dbReference type="PANTHER" id="PTHR12683:SF13">
    <property type="entry name" value="CDK-ACTIVATING KINASE ASSEMBLY FACTOR MAT1"/>
    <property type="match status" value="1"/>
</dbReference>
<dbReference type="GO" id="GO:0061575">
    <property type="term" value="F:cyclin-dependent protein serine/threonine kinase activator activity"/>
    <property type="evidence" value="ECO:0007669"/>
    <property type="project" value="InterPro"/>
</dbReference>
<sequence length="131" mass="15466">MDDQVCPKCKTTRYRNPSMKLMVNDCGHNLCDSCVELLFVKGSGSCPECQIPLRKVNFRVQLFDDALVDREVDIRRRILRDYNKKRDDFDSLRSYNDYLESIEDIIFNLCNDIDILDTNKRINDYKENKQG</sequence>
<keyword evidence="12" id="KW-1185">Reference proteome</keyword>
<accession>A0A7R8H0Y6</accession>
<protein>
    <recommendedName>
        <fullName evidence="6">CDK-activating kinase assembly factor MAT1</fullName>
    </recommendedName>
    <alternativeName>
        <fullName evidence="9">CDK7/cyclin-H assembly factor</fullName>
    </alternativeName>
    <alternativeName>
        <fullName evidence="7">Menage a trois</fullName>
    </alternativeName>
    <alternativeName>
        <fullName evidence="8">RING finger protein MAT1</fullName>
    </alternativeName>
</protein>
<dbReference type="SMART" id="SM00184">
    <property type="entry name" value="RING"/>
    <property type="match status" value="1"/>
</dbReference>
<dbReference type="OrthoDB" id="5963at2759"/>
<evidence type="ECO:0000256" key="5">
    <source>
        <dbReference type="ARBA" id="ARBA00023242"/>
    </source>
</evidence>
<keyword evidence="2" id="KW-0479">Metal-binding</keyword>
<gene>
    <name evidence="11" type="ORF">LSAA_714</name>
</gene>
<dbReference type="FunFam" id="3.30.40.10:FF:000037">
    <property type="entry name" value="Cdk-activating kinase assembly factor MAT1, centre"/>
    <property type="match status" value="1"/>
</dbReference>
<dbReference type="PROSITE" id="PS00518">
    <property type="entry name" value="ZF_RING_1"/>
    <property type="match status" value="1"/>
</dbReference>
<evidence type="ECO:0000313" key="11">
    <source>
        <dbReference type="EMBL" id="CAF2778297.1"/>
    </source>
</evidence>
<dbReference type="PROSITE" id="PS50089">
    <property type="entry name" value="ZF_RING_2"/>
    <property type="match status" value="1"/>
</dbReference>
<evidence type="ECO:0000256" key="1">
    <source>
        <dbReference type="ARBA" id="ARBA00004123"/>
    </source>
</evidence>
<proteinExistence type="predicted"/>
<dbReference type="InterPro" id="IPR001841">
    <property type="entry name" value="Znf_RING"/>
</dbReference>
<evidence type="ECO:0000313" key="12">
    <source>
        <dbReference type="Proteomes" id="UP000675881"/>
    </source>
</evidence>
<dbReference type="AlphaFoldDB" id="A0A7R8H0Y6"/>
<evidence type="ECO:0000256" key="2">
    <source>
        <dbReference type="ARBA" id="ARBA00022723"/>
    </source>
</evidence>
<keyword evidence="5" id="KW-0539">Nucleus</keyword>
<dbReference type="InterPro" id="IPR017907">
    <property type="entry name" value="Znf_RING_CS"/>
</dbReference>
<evidence type="ECO:0000256" key="3">
    <source>
        <dbReference type="ARBA" id="ARBA00022771"/>
    </source>
</evidence>
<dbReference type="InterPro" id="IPR015877">
    <property type="entry name" value="MAT1_centre"/>
</dbReference>
<dbReference type="SUPFAM" id="SSF57850">
    <property type="entry name" value="RING/U-box"/>
    <property type="match status" value="1"/>
</dbReference>
<organism evidence="11 12">
    <name type="scientific">Lepeophtheirus salmonis</name>
    <name type="common">Salmon louse</name>
    <name type="synonym">Caligus salmonis</name>
    <dbReference type="NCBI Taxonomy" id="72036"/>
    <lineage>
        <taxon>Eukaryota</taxon>
        <taxon>Metazoa</taxon>
        <taxon>Ecdysozoa</taxon>
        <taxon>Arthropoda</taxon>
        <taxon>Crustacea</taxon>
        <taxon>Multicrustacea</taxon>
        <taxon>Hexanauplia</taxon>
        <taxon>Copepoda</taxon>
        <taxon>Siphonostomatoida</taxon>
        <taxon>Caligidae</taxon>
        <taxon>Lepeophtheirus</taxon>
    </lineage>
</organism>
<dbReference type="CDD" id="cd16517">
    <property type="entry name" value="RING-HC_MAT1"/>
    <property type="match status" value="1"/>
</dbReference>
<dbReference type="GO" id="GO:0008270">
    <property type="term" value="F:zinc ion binding"/>
    <property type="evidence" value="ECO:0007669"/>
    <property type="project" value="UniProtKB-KW"/>
</dbReference>
<comment type="subcellular location">
    <subcellularLocation>
        <location evidence="1">Nucleus</location>
    </subcellularLocation>
</comment>
<dbReference type="GO" id="GO:0006289">
    <property type="term" value="P:nucleotide-excision repair"/>
    <property type="evidence" value="ECO:0007669"/>
    <property type="project" value="InterPro"/>
</dbReference>
<evidence type="ECO:0000256" key="4">
    <source>
        <dbReference type="ARBA" id="ARBA00022833"/>
    </source>
</evidence>
<keyword evidence="3" id="KW-0863">Zinc-finger</keyword>
<evidence type="ECO:0000259" key="10">
    <source>
        <dbReference type="PROSITE" id="PS50089"/>
    </source>
</evidence>
<dbReference type="Pfam" id="PF06391">
    <property type="entry name" value="MAT1"/>
    <property type="match status" value="1"/>
</dbReference>
<evidence type="ECO:0000256" key="9">
    <source>
        <dbReference type="ARBA" id="ARBA00083888"/>
    </source>
</evidence>
<keyword evidence="4" id="KW-0862">Zinc</keyword>
<dbReference type="EMBL" id="HG994580">
    <property type="protein sequence ID" value="CAF2778297.1"/>
    <property type="molecule type" value="Genomic_DNA"/>
</dbReference>
<evidence type="ECO:0000256" key="7">
    <source>
        <dbReference type="ARBA" id="ARBA00077380"/>
    </source>
</evidence>
<dbReference type="InterPro" id="IPR013083">
    <property type="entry name" value="Znf_RING/FYVE/PHD"/>
</dbReference>
<reference evidence="11" key="1">
    <citation type="submission" date="2021-02" db="EMBL/GenBank/DDBJ databases">
        <authorList>
            <person name="Bekaert M."/>
        </authorList>
    </citation>
    <scope>NUCLEOTIDE SEQUENCE</scope>
    <source>
        <strain evidence="11">IoA-00</strain>
    </source>
</reference>
<dbReference type="GO" id="GO:0005675">
    <property type="term" value="C:transcription factor TFIIH holo complex"/>
    <property type="evidence" value="ECO:0007669"/>
    <property type="project" value="InterPro"/>
</dbReference>
<dbReference type="NCBIfam" id="TIGR00570">
    <property type="entry name" value="cdk7"/>
    <property type="match status" value="1"/>
</dbReference>
<dbReference type="PANTHER" id="PTHR12683">
    <property type="entry name" value="CDK-ACTIVATING KINASE ASSEMBLY FACTOR MAT1"/>
    <property type="match status" value="1"/>
</dbReference>
<dbReference type="InterPro" id="IPR004575">
    <property type="entry name" value="MAT1/Tfb3"/>
</dbReference>
<dbReference type="Gene3D" id="3.30.40.10">
    <property type="entry name" value="Zinc/RING finger domain, C3HC4 (zinc finger)"/>
    <property type="match status" value="1"/>
</dbReference>
<evidence type="ECO:0000256" key="8">
    <source>
        <dbReference type="ARBA" id="ARBA00077720"/>
    </source>
</evidence>
<dbReference type="Pfam" id="PF17121">
    <property type="entry name" value="zf-C3HC4_5"/>
    <property type="match status" value="1"/>
</dbReference>
<dbReference type="Proteomes" id="UP000675881">
    <property type="component" value="Chromosome 1"/>
</dbReference>
<evidence type="ECO:0000256" key="6">
    <source>
        <dbReference type="ARBA" id="ARBA00074719"/>
    </source>
</evidence>